<reference evidence="2" key="1">
    <citation type="submission" date="2014-09" db="EMBL/GenBank/DDBJ databases">
        <authorList>
            <person name="Mudge J."/>
            <person name="Ramaraj T."/>
            <person name="Lindquist I.E."/>
            <person name="Bharti A.K."/>
            <person name="Sundararajan A."/>
            <person name="Cameron C.T."/>
            <person name="Woodward J.E."/>
            <person name="May G.D."/>
            <person name="Brubaker C."/>
            <person name="Broadhvest J."/>
            <person name="Wilkins T.A."/>
        </authorList>
    </citation>
    <scope>NUCLEOTIDE SEQUENCE</scope>
    <source>
        <strain evidence="2">cv. AKA8401</strain>
    </source>
</reference>
<organism evidence="1 2">
    <name type="scientific">Gossypium arboreum</name>
    <name type="common">Tree cotton</name>
    <name type="synonym">Gossypium nanking</name>
    <dbReference type="NCBI Taxonomy" id="29729"/>
    <lineage>
        <taxon>Eukaryota</taxon>
        <taxon>Viridiplantae</taxon>
        <taxon>Streptophyta</taxon>
        <taxon>Embryophyta</taxon>
        <taxon>Tracheophyta</taxon>
        <taxon>Spermatophyta</taxon>
        <taxon>Magnoliopsida</taxon>
        <taxon>eudicotyledons</taxon>
        <taxon>Gunneridae</taxon>
        <taxon>Pentapetalae</taxon>
        <taxon>rosids</taxon>
        <taxon>malvids</taxon>
        <taxon>Malvales</taxon>
        <taxon>Malvaceae</taxon>
        <taxon>Malvoideae</taxon>
        <taxon>Gossypium</taxon>
    </lineage>
</organism>
<sequence>MYKLICILFDLEYV</sequence>
<proteinExistence type="predicted"/>
<dbReference type="EMBL" id="JRRC01508932">
    <property type="protein sequence ID" value="KHG08763.1"/>
    <property type="molecule type" value="Genomic_DNA"/>
</dbReference>
<gene>
    <name evidence="1" type="ORF">F383_36228</name>
</gene>
<dbReference type="Proteomes" id="UP000032142">
    <property type="component" value="Unassembled WGS sequence"/>
</dbReference>
<keyword evidence="2" id="KW-1185">Reference proteome</keyword>
<name>A0A0B0N300_GOSAR</name>
<comment type="caution">
    <text evidence="1">The sequence shown here is derived from an EMBL/GenBank/DDBJ whole genome shotgun (WGS) entry which is preliminary data.</text>
</comment>
<evidence type="ECO:0000313" key="1">
    <source>
        <dbReference type="EMBL" id="KHG08763.1"/>
    </source>
</evidence>
<protein>
    <submittedName>
        <fullName evidence="1">Uncharacterized protein</fullName>
    </submittedName>
</protein>
<accession>A0A0B0N300</accession>
<evidence type="ECO:0000313" key="2">
    <source>
        <dbReference type="Proteomes" id="UP000032142"/>
    </source>
</evidence>